<evidence type="ECO:0000313" key="2">
    <source>
        <dbReference type="EMBL" id="EFP08620.1"/>
    </source>
</evidence>
<dbReference type="GO" id="GO:0007076">
    <property type="term" value="P:mitotic chromosome condensation"/>
    <property type="evidence" value="ECO:0007669"/>
    <property type="project" value="InterPro"/>
</dbReference>
<feature type="compositionally biased region" description="Polar residues" evidence="1">
    <location>
        <begin position="1361"/>
        <end position="1374"/>
    </location>
</feature>
<dbReference type="Proteomes" id="UP000008281">
    <property type="component" value="Unassembled WGS sequence"/>
</dbReference>
<sequence>MPPKKRTRGPRVRREPSPESEPEPEPEPMTQDEGPTITIAEDVPEAVTEVKVEAEPSPEEEDEVDYDEMMDLDNFENEVVVEEPVAPETEEEDEEDDDDDDLEVIEEDDMNGPEDEERKRRRREARNRKSLDPAVKLLKIREGMTREERKLIQAAKYIKRNIVEAMRVIFQAREVTNQDFITQSHKMIAAFKRALEYEKARWNLIEVFYRDCDVRLSMMMEETSVAEHRARVFKLYAIVATELKILGYGDNFLRFLITFLKTWEKCENLAARINSSIFISYIFETGKSRLEQEGTFCGYEITDACKLFVMLRQQLYDREYTARVPSIKGMGVLQSCEIPSEWPDEVKTQSPRELLLRSCRDLSWECRLVAVQSIKPNENDVRLICDVAYFDRSNIVRCAALEQMGKLKPNKFVRDKVTLLDTCFKDHEIPIRDAAKQVLKRWVERLSDKWSDQQKGKRDNEVLELKNGTDQIVPADFRMKGYFLAGQALVLLWISDTPETPESHNNLRRMVTHTLDVIRQMYLCHAEPINNFADVIIGDLREKMLESAVPIITKSTIASLLEDSEIVRCHDAGTNRAMIFYWRCVLDYCAERKRSEADKLNALSRFISPLMTMVEHLERIILRIKAEESRPNYHGVDNFVDDVYLLQMSMVENLLSVMRHAPPEQSGQDAYKKLLISLFLNPFYQKKVMDVIAQELAPFYKDCPDDLFSWFYASVNEMRQKFNGEDFASLEGAVLIGETKLRKDWDHQRLVDPEITMREVRGIVVQEIPKKIPKSRIFSPKMLNIPNRGAGSNRAMIFYWRCVLDYCAERKRSEADKLNALSRFISPLMTMVEHLERIILRIKAEESRPNYHGVDNFVDDVYLLQMSMVENLLSVMRHAPPEQSGQDAYKKLLISLFLNPFYQKKVMDVIAQELAPFYKDCPDDLFSWFYASVNEMRQKFNGEDFASLEGAVLIGETKLRKDWDHQRLVDPEITMREQGNRFLDYYELKMLNCLMKTDILKGWEHEYERRYGTMLRNTLESEDLDAGIMAYECLGMIGIYDISFIKDDILEWIDKEFDVKAEVHQGAIVTALTDMFIKNEEDINELFAQTPRRGFIVFLAEIIIQVPLRTESETLLRCVEAMIRIILNTTYDSTDNPDWQRGIVVLMYRASFRLCNSFSSRIRSMIVVGLKFFCSLRRQNQLLIIKSFRRFFDLYTSTSNVDLFTEARSDILPKLRRCAAAFVTLTRHSLLNSDKELNMQPAQVRLMDDILHELTGSPNSSAVDFYLCALIHIEFESFPRDALIKIHKDLEDYIMVHAHDDDKGRYNELRRISKKIAAILGLNLNKDDDNDDNDYYDMPSQSTSSRAKDSKRGKGRRKVSTRSAATTKFGSTDISADGIQMADDDDDDEEEDDQRMSVIREESEDVDDDMEEEESDSDMPSTSAKPPPPRRAPPRVRGTPAPSAASKAKKASEKDPLELMRSPVRNPRSEC</sequence>
<dbReference type="GO" id="GO:0000796">
    <property type="term" value="C:condensin complex"/>
    <property type="evidence" value="ECO:0007669"/>
    <property type="project" value="InterPro"/>
</dbReference>
<dbReference type="InParanoid" id="E3MT38"/>
<dbReference type="STRING" id="31234.E3MT38"/>
<proteinExistence type="predicted"/>
<dbReference type="PANTHER" id="PTHR14418:SF5">
    <property type="entry name" value="CONDENSIN COMPLEX SUBUNIT 3"/>
    <property type="match status" value="1"/>
</dbReference>
<dbReference type="SUPFAM" id="SSF48371">
    <property type="entry name" value="ARM repeat"/>
    <property type="match status" value="1"/>
</dbReference>
<evidence type="ECO:0000256" key="1">
    <source>
        <dbReference type="SAM" id="MobiDB-lite"/>
    </source>
</evidence>
<accession>E3MT38</accession>
<dbReference type="PANTHER" id="PTHR14418">
    <property type="entry name" value="CONDENSIN COMPLEX SUBUNIT 3-RELATED"/>
    <property type="match status" value="1"/>
</dbReference>
<feature type="compositionally biased region" description="Acidic residues" evidence="1">
    <location>
        <begin position="56"/>
        <end position="81"/>
    </location>
</feature>
<dbReference type="eggNOG" id="ENOG502T1ZK">
    <property type="taxonomic scope" value="Eukaryota"/>
</dbReference>
<dbReference type="InterPro" id="IPR027165">
    <property type="entry name" value="CND3"/>
</dbReference>
<dbReference type="EMBL" id="DS268475">
    <property type="protein sequence ID" value="EFP08620.1"/>
    <property type="molecule type" value="Genomic_DNA"/>
</dbReference>
<dbReference type="OMA" id="IMIVSAM"/>
<evidence type="ECO:0008006" key="4">
    <source>
        <dbReference type="Google" id="ProtNLM"/>
    </source>
</evidence>
<feature type="compositionally biased region" description="Acidic residues" evidence="1">
    <location>
        <begin position="88"/>
        <end position="115"/>
    </location>
</feature>
<dbReference type="HOGENOM" id="CLU_264026_0_0_1"/>
<feature type="compositionally biased region" description="Acidic residues" evidence="1">
    <location>
        <begin position="1382"/>
        <end position="1393"/>
    </location>
</feature>
<dbReference type="OrthoDB" id="5874409at2759"/>
<dbReference type="InterPro" id="IPR016024">
    <property type="entry name" value="ARM-type_fold"/>
</dbReference>
<keyword evidence="3" id="KW-1185">Reference proteome</keyword>
<dbReference type="FunCoup" id="E3MT38">
    <property type="interactions" value="505"/>
</dbReference>
<dbReference type="GO" id="GO:0000793">
    <property type="term" value="C:condensed chromosome"/>
    <property type="evidence" value="ECO:0007669"/>
    <property type="project" value="TreeGrafter"/>
</dbReference>
<feature type="compositionally biased region" description="Basic residues" evidence="1">
    <location>
        <begin position="1"/>
        <end position="11"/>
    </location>
</feature>
<feature type="region of interest" description="Disordered" evidence="1">
    <location>
        <begin position="1328"/>
        <end position="1471"/>
    </location>
</feature>
<dbReference type="GO" id="GO:0005737">
    <property type="term" value="C:cytoplasm"/>
    <property type="evidence" value="ECO:0007669"/>
    <property type="project" value="TreeGrafter"/>
</dbReference>
<protein>
    <recommendedName>
        <fullName evidence="4">Nuclear condensin complex subunit 3 C-terminal domain-containing protein</fullName>
    </recommendedName>
</protein>
<feature type="compositionally biased region" description="Acidic residues" evidence="1">
    <location>
        <begin position="1402"/>
        <end position="1417"/>
    </location>
</feature>
<organism evidence="3">
    <name type="scientific">Caenorhabditis remanei</name>
    <name type="common">Caenorhabditis vulgaris</name>
    <dbReference type="NCBI Taxonomy" id="31234"/>
    <lineage>
        <taxon>Eukaryota</taxon>
        <taxon>Metazoa</taxon>
        <taxon>Ecdysozoa</taxon>
        <taxon>Nematoda</taxon>
        <taxon>Chromadorea</taxon>
        <taxon>Rhabditida</taxon>
        <taxon>Rhabditina</taxon>
        <taxon>Rhabditomorpha</taxon>
        <taxon>Rhabditoidea</taxon>
        <taxon>Rhabditidae</taxon>
        <taxon>Peloderinae</taxon>
        <taxon>Caenorhabditis</taxon>
    </lineage>
</organism>
<evidence type="ECO:0000313" key="3">
    <source>
        <dbReference type="Proteomes" id="UP000008281"/>
    </source>
</evidence>
<feature type="compositionally biased region" description="Low complexity" evidence="1">
    <location>
        <begin position="1435"/>
        <end position="1446"/>
    </location>
</feature>
<name>E3MT38_CAERE</name>
<feature type="region of interest" description="Disordered" evidence="1">
    <location>
        <begin position="1"/>
        <end position="126"/>
    </location>
</feature>
<reference evidence="2" key="1">
    <citation type="submission" date="2007-07" db="EMBL/GenBank/DDBJ databases">
        <title>PCAP assembly of the Caenorhabditis remanei genome.</title>
        <authorList>
            <consortium name="The Caenorhabditis remanei Sequencing Consortium"/>
            <person name="Wilson R.K."/>
        </authorList>
    </citation>
    <scope>NUCLEOTIDE SEQUENCE [LARGE SCALE GENOMIC DNA]</scope>
    <source>
        <strain evidence="2">PB4641</strain>
    </source>
</reference>
<gene>
    <name evidence="2" type="ORF">CRE_20418</name>
</gene>